<organism evidence="2 5">
    <name type="scientific">Streptococcus suis</name>
    <dbReference type="NCBI Taxonomy" id="1307"/>
    <lineage>
        <taxon>Bacteria</taxon>
        <taxon>Bacillati</taxon>
        <taxon>Bacillota</taxon>
        <taxon>Bacilli</taxon>
        <taxon>Lactobacillales</taxon>
        <taxon>Streptococcaceae</taxon>
        <taxon>Streptococcus</taxon>
    </lineage>
</organism>
<keyword evidence="1" id="KW-1133">Transmembrane helix</keyword>
<sequence length="161" mass="18459">MKNNSFFKWCFLSILIVFLIFLYIQMNSTTYILQPNSERKVIIKGNSESLDSVISVTITSKTDDGKIKLICGDSWVDTKEDVHYNIITSQIEKWNYDSSSGKRTVMILQNPLNGIKVDEEGISINTPKDITFSFQSKKDFTVRIKNLSDKNVSVEVNVVYR</sequence>
<gene>
    <name evidence="2" type="ORF">ERS132392_01371</name>
    <name evidence="3" type="ORF">ERS132521_02249</name>
</gene>
<protein>
    <submittedName>
        <fullName evidence="2">Uncharacterized protein</fullName>
    </submittedName>
</protein>
<evidence type="ECO:0000256" key="1">
    <source>
        <dbReference type="SAM" id="Phobius"/>
    </source>
</evidence>
<dbReference type="EMBL" id="FILL01000042">
    <property type="protein sequence ID" value="CYX98501.1"/>
    <property type="molecule type" value="Genomic_DNA"/>
</dbReference>
<proteinExistence type="predicted"/>
<keyword evidence="1" id="KW-0472">Membrane</keyword>
<evidence type="ECO:0000313" key="2">
    <source>
        <dbReference type="EMBL" id="CYU62761.1"/>
    </source>
</evidence>
<evidence type="ECO:0000313" key="4">
    <source>
        <dbReference type="Proteomes" id="UP000072353"/>
    </source>
</evidence>
<evidence type="ECO:0000313" key="5">
    <source>
        <dbReference type="Proteomes" id="UP000074664"/>
    </source>
</evidence>
<name>A0AAN2UTV9_STRSU</name>
<feature type="transmembrane region" description="Helical" evidence="1">
    <location>
        <begin position="6"/>
        <end position="24"/>
    </location>
</feature>
<dbReference type="AlphaFoldDB" id="A0AAN2UTV9"/>
<accession>A0AAN2UTV9</accession>
<keyword evidence="1" id="KW-0812">Transmembrane</keyword>
<reference evidence="4 5" key="1">
    <citation type="submission" date="2016-02" db="EMBL/GenBank/DDBJ databases">
        <authorList>
            <consortium name="Pathogen Informatics"/>
        </authorList>
    </citation>
    <scope>NUCLEOTIDE SEQUENCE [LARGE SCALE GENOMIC DNA]</scope>
    <source>
        <strain evidence="2 5">LSS30</strain>
        <strain evidence="3 4">SS975</strain>
    </source>
</reference>
<comment type="caution">
    <text evidence="2">The sequence shown here is derived from an EMBL/GenBank/DDBJ whole genome shotgun (WGS) entry which is preliminary data.</text>
</comment>
<dbReference type="Proteomes" id="UP000074664">
    <property type="component" value="Unassembled WGS sequence"/>
</dbReference>
<evidence type="ECO:0000313" key="3">
    <source>
        <dbReference type="EMBL" id="CYX98501.1"/>
    </source>
</evidence>
<dbReference type="Proteomes" id="UP000072353">
    <property type="component" value="Unassembled WGS sequence"/>
</dbReference>
<dbReference type="EMBL" id="FIGH01000006">
    <property type="protein sequence ID" value="CYU62761.1"/>
    <property type="molecule type" value="Genomic_DNA"/>
</dbReference>